<dbReference type="SUPFAM" id="SSF51735">
    <property type="entry name" value="NAD(P)-binding Rossmann-fold domains"/>
    <property type="match status" value="1"/>
</dbReference>
<dbReference type="InterPro" id="IPR002347">
    <property type="entry name" value="SDR_fam"/>
</dbReference>
<dbReference type="Proteomes" id="UP001595828">
    <property type="component" value="Unassembled WGS sequence"/>
</dbReference>
<keyword evidence="4" id="KW-1185">Reference proteome</keyword>
<proteinExistence type="inferred from homology"/>
<dbReference type="InterPro" id="IPR036291">
    <property type="entry name" value="NAD(P)-bd_dom_sf"/>
</dbReference>
<protein>
    <submittedName>
        <fullName evidence="3">SDR family oxidoreductase</fullName>
    </submittedName>
</protein>
<name>A0ABV8RM07_9SPHN</name>
<evidence type="ECO:0000313" key="3">
    <source>
        <dbReference type="EMBL" id="MFC4294411.1"/>
    </source>
</evidence>
<reference evidence="4" key="1">
    <citation type="journal article" date="2019" name="Int. J. Syst. Evol. Microbiol.">
        <title>The Global Catalogue of Microorganisms (GCM) 10K type strain sequencing project: providing services to taxonomists for standard genome sequencing and annotation.</title>
        <authorList>
            <consortium name="The Broad Institute Genomics Platform"/>
            <consortium name="The Broad Institute Genome Sequencing Center for Infectious Disease"/>
            <person name="Wu L."/>
            <person name="Ma J."/>
        </authorList>
    </citation>
    <scope>NUCLEOTIDE SEQUENCE [LARGE SCALE GENOMIC DNA]</scope>
    <source>
        <strain evidence="4">CGMCC 1.12989</strain>
    </source>
</reference>
<dbReference type="Gene3D" id="3.40.50.720">
    <property type="entry name" value="NAD(P)-binding Rossmann-like Domain"/>
    <property type="match status" value="1"/>
</dbReference>
<evidence type="ECO:0000256" key="1">
    <source>
        <dbReference type="ARBA" id="ARBA00006484"/>
    </source>
</evidence>
<keyword evidence="2" id="KW-0560">Oxidoreductase</keyword>
<dbReference type="PRINTS" id="PR00081">
    <property type="entry name" value="GDHRDH"/>
</dbReference>
<dbReference type="PANTHER" id="PTHR43639">
    <property type="entry name" value="OXIDOREDUCTASE, SHORT-CHAIN DEHYDROGENASE/REDUCTASE FAMILY (AFU_ORTHOLOGUE AFUA_5G02870)"/>
    <property type="match status" value="1"/>
</dbReference>
<comment type="caution">
    <text evidence="3">The sequence shown here is derived from an EMBL/GenBank/DDBJ whole genome shotgun (WGS) entry which is preliminary data.</text>
</comment>
<evidence type="ECO:0000313" key="4">
    <source>
        <dbReference type="Proteomes" id="UP001595828"/>
    </source>
</evidence>
<dbReference type="RefSeq" id="WP_379537862.1">
    <property type="nucleotide sequence ID" value="NZ_JBHSDR010000003.1"/>
</dbReference>
<sequence length="263" mass="27951">MTEQGGATPRPLALITGGWRRIGAAIATTLAADGWDLALHAHHPSAFDLALENKLSALGARVRGISGDLADSGYVGRAVRDTALEWAKPPTLLVNCASLFRDDTIADVTAAGLHETLAVNLAAPILLTRHFAEVLSEAEAGVSGSVVMILDQRVRNPVPDQLSYTLSKQALYQSVRTLARSLAPRVRVNGVAPGLVLPTPDYGEDQWRRLGEMMPLGRLAEPTEIASAVAWLARAGAVTGQTIFVDGGASLESWPRDFVYLGK</sequence>
<dbReference type="EMBL" id="JBHSDR010000003">
    <property type="protein sequence ID" value="MFC4294411.1"/>
    <property type="molecule type" value="Genomic_DNA"/>
</dbReference>
<comment type="similarity">
    <text evidence="1">Belongs to the short-chain dehydrogenases/reductases (SDR) family.</text>
</comment>
<dbReference type="Pfam" id="PF13561">
    <property type="entry name" value="adh_short_C2"/>
    <property type="match status" value="1"/>
</dbReference>
<accession>A0ABV8RM07</accession>
<evidence type="ECO:0000256" key="2">
    <source>
        <dbReference type="ARBA" id="ARBA00023002"/>
    </source>
</evidence>
<organism evidence="3 4">
    <name type="scientific">Novosphingobium tardum</name>
    <dbReference type="NCBI Taxonomy" id="1538021"/>
    <lineage>
        <taxon>Bacteria</taxon>
        <taxon>Pseudomonadati</taxon>
        <taxon>Pseudomonadota</taxon>
        <taxon>Alphaproteobacteria</taxon>
        <taxon>Sphingomonadales</taxon>
        <taxon>Sphingomonadaceae</taxon>
        <taxon>Novosphingobium</taxon>
    </lineage>
</organism>
<gene>
    <name evidence="3" type="ORF">ACFO0A_04985</name>
</gene>
<dbReference type="PANTHER" id="PTHR43639:SF1">
    <property type="entry name" value="SHORT-CHAIN DEHYDROGENASE_REDUCTASE FAMILY PROTEIN"/>
    <property type="match status" value="1"/>
</dbReference>